<comment type="function">
    <text evidence="3">A 50S ribosomal subunit assembly protein with GTPase activity, required for 50S subunit assembly at low temperatures, may also play a role in translation. Binds GTP and analogs. Binds the 70S ribosome between the 30S and 50S subunits, in a similar position as ribosome-bound EF-G; it contacts a number of ribosomal proteins, both rRNAs and the A-site tRNA.</text>
</comment>
<dbReference type="Gene3D" id="3.30.70.870">
    <property type="entry name" value="Elongation Factor G (Translational Gtpase), domain 3"/>
    <property type="match status" value="1"/>
</dbReference>
<dbReference type="PANTHER" id="PTHR42908">
    <property type="entry name" value="TRANSLATION ELONGATION FACTOR-RELATED"/>
    <property type="match status" value="1"/>
</dbReference>
<dbReference type="InterPro" id="IPR035651">
    <property type="entry name" value="BipA_V"/>
</dbReference>
<dbReference type="RefSeq" id="WP_132645099.1">
    <property type="nucleotide sequence ID" value="NZ_CP181386.1"/>
</dbReference>
<dbReference type="OrthoDB" id="9801472at2"/>
<keyword evidence="3" id="KW-0694">RNA-binding</keyword>
<dbReference type="CDD" id="cd16263">
    <property type="entry name" value="BipA_III"/>
    <property type="match status" value="1"/>
</dbReference>
<dbReference type="GeneID" id="99684847"/>
<reference evidence="5 6" key="1">
    <citation type="submission" date="2019-03" db="EMBL/GenBank/DDBJ databases">
        <title>Genomic Encyclopedia of Type Strains, Phase IV (KMG-IV): sequencing the most valuable type-strain genomes for metagenomic binning, comparative biology and taxonomic classification.</title>
        <authorList>
            <person name="Goeker M."/>
        </authorList>
    </citation>
    <scope>NUCLEOTIDE SEQUENCE [LARGE SCALE GENOMIC DNA]</scope>
    <source>
        <strain evidence="5 6">DSM 1709</strain>
    </source>
</reference>
<dbReference type="SMART" id="SM00838">
    <property type="entry name" value="EFG_C"/>
    <property type="match status" value="1"/>
</dbReference>
<evidence type="ECO:0000313" key="5">
    <source>
        <dbReference type="EMBL" id="TCP04608.1"/>
    </source>
</evidence>
<dbReference type="InterPro" id="IPR048876">
    <property type="entry name" value="BipA_C"/>
</dbReference>
<dbReference type="InterPro" id="IPR027417">
    <property type="entry name" value="P-loop_NTPase"/>
</dbReference>
<dbReference type="InterPro" id="IPR009000">
    <property type="entry name" value="Transl_B-barrel_sf"/>
</dbReference>
<evidence type="ECO:0000256" key="1">
    <source>
        <dbReference type="ARBA" id="ARBA00022741"/>
    </source>
</evidence>
<dbReference type="FunFam" id="3.30.70.870:FF:000003">
    <property type="entry name" value="GTP-binding protein TypA"/>
    <property type="match status" value="1"/>
</dbReference>
<dbReference type="Proteomes" id="UP000295106">
    <property type="component" value="Unassembled WGS sequence"/>
</dbReference>
<dbReference type="SUPFAM" id="SSF54980">
    <property type="entry name" value="EF-G C-terminal domain-like"/>
    <property type="match status" value="2"/>
</dbReference>
<dbReference type="FunFam" id="3.40.50.300:FF:000055">
    <property type="entry name" value="GTP-binding protein TypA"/>
    <property type="match status" value="1"/>
</dbReference>
<dbReference type="PROSITE" id="PS51722">
    <property type="entry name" value="G_TR_2"/>
    <property type="match status" value="1"/>
</dbReference>
<dbReference type="GO" id="GO:0043022">
    <property type="term" value="F:ribosome binding"/>
    <property type="evidence" value="ECO:0007669"/>
    <property type="project" value="UniProtKB-UniRule"/>
</dbReference>
<dbReference type="InterPro" id="IPR047042">
    <property type="entry name" value="BipA_II"/>
</dbReference>
<dbReference type="Gene3D" id="2.40.50.250">
    <property type="entry name" value="bipa protein"/>
    <property type="match status" value="1"/>
</dbReference>
<dbReference type="NCBIfam" id="TIGR01394">
    <property type="entry name" value="TypA_BipA"/>
    <property type="match status" value="1"/>
</dbReference>
<dbReference type="InterPro" id="IPR000795">
    <property type="entry name" value="T_Tr_GTP-bd_dom"/>
</dbReference>
<dbReference type="Gene3D" id="2.40.30.10">
    <property type="entry name" value="Translation factors"/>
    <property type="match status" value="1"/>
</dbReference>
<dbReference type="CDD" id="cd01891">
    <property type="entry name" value="TypA_BipA"/>
    <property type="match status" value="1"/>
</dbReference>
<evidence type="ECO:0000256" key="3">
    <source>
        <dbReference type="HAMAP-Rule" id="MF_00849"/>
    </source>
</evidence>
<dbReference type="InterPro" id="IPR004161">
    <property type="entry name" value="EFTu-like_2"/>
</dbReference>
<dbReference type="PANTHER" id="PTHR42908:SF8">
    <property type="entry name" value="TR-TYPE G DOMAIN-CONTAINING PROTEIN"/>
    <property type="match status" value="1"/>
</dbReference>
<dbReference type="AlphaFoldDB" id="A0A4V6NQ18"/>
<feature type="domain" description="Tr-type G" evidence="4">
    <location>
        <begin position="3"/>
        <end position="206"/>
    </location>
</feature>
<dbReference type="FunFam" id="2.40.50.250:FF:000001">
    <property type="entry name" value="GTP-binding protein TypA"/>
    <property type="match status" value="1"/>
</dbReference>
<keyword evidence="3" id="KW-0820">tRNA-binding</keyword>
<dbReference type="GO" id="GO:0003924">
    <property type="term" value="F:GTPase activity"/>
    <property type="evidence" value="ECO:0007669"/>
    <property type="project" value="UniProtKB-UniRule"/>
</dbReference>
<sequence length="609" mass="67155">MTRQIRNIAIIAHVDHGKTTLVDQLLRQSGTFRDNEKIAERVMDSNDIERERGITILAKNCAVTWQGTHINIVDTPGHADFGGEVERALSMVDGVVLLIDAQEGPMPQTRFVTKKALALGLKPIVVVNKVDKPGSRPDYVINAAFDLFDKLGATEDQLDFPVVYASGLNGWAALEEGAPGEAWGTDMAPLFETVLKHVPPHEGDPAAPLQLQISSLDYSTFVGRIGVGRVNSGTLKPAMDVLVMEGPDGRAYKGRINQVLTFEGLNRVMADQAGPGDIVLVNGIEDVAIGSTLTDPANPQPLPMLRVDEPTLTMNFCVNTSPLAGREGKYVTSRQIWDRLQKELQSNVALRVKESGEDGIFEVSGRGELHLTILLENMRREGYELAVSKPRVVFHDDGGERQEPIELVTVDVEDQHQGGVMQALGERKGELANMEVDGRGRVRLEYRIPARGLIGFSNEFMNLTRGTGLISNIFDGYEAYKGEIAGRKNGVLISMDDGEIVTYALGKLDDRGRMFVKPGDPVYEGMIVGIHSRDNDLVVNAVRQKQLTNFRVSGKEDAIKITPPIELTLEYAVEFIEDDELVEITPKSIRIRKRHLKEHDRKRASREGS</sequence>
<dbReference type="FunFam" id="3.30.70.240:FF:000002">
    <property type="entry name" value="GTP-binding protein TypA"/>
    <property type="match status" value="1"/>
</dbReference>
<evidence type="ECO:0000259" key="4">
    <source>
        <dbReference type="PROSITE" id="PS51722"/>
    </source>
</evidence>
<dbReference type="GO" id="GO:0019843">
    <property type="term" value="F:rRNA binding"/>
    <property type="evidence" value="ECO:0007669"/>
    <property type="project" value="UniProtKB-KW"/>
</dbReference>
<dbReference type="InterPro" id="IPR006298">
    <property type="entry name" value="BipA"/>
</dbReference>
<dbReference type="GO" id="GO:0000049">
    <property type="term" value="F:tRNA binding"/>
    <property type="evidence" value="ECO:0007669"/>
    <property type="project" value="UniProtKB-KW"/>
</dbReference>
<comment type="subcellular location">
    <subcellularLocation>
        <location evidence="3">Cytoplasm</location>
    </subcellularLocation>
    <text evidence="3">Binds to ribosomes.</text>
</comment>
<dbReference type="SUPFAM" id="SSF52540">
    <property type="entry name" value="P-loop containing nucleoside triphosphate hydrolases"/>
    <property type="match status" value="1"/>
</dbReference>
<keyword evidence="1 3" id="KW-0547">Nucleotide-binding</keyword>
<keyword evidence="2 3" id="KW-0342">GTP-binding</keyword>
<dbReference type="GO" id="GO:0005525">
    <property type="term" value="F:GTP binding"/>
    <property type="evidence" value="ECO:0007669"/>
    <property type="project" value="UniProtKB-UniRule"/>
</dbReference>
<comment type="caution">
    <text evidence="5">The sequence shown here is derived from an EMBL/GenBank/DDBJ whole genome shotgun (WGS) entry which is preliminary data.</text>
</comment>
<proteinExistence type="inferred from homology"/>
<dbReference type="GO" id="GO:0097216">
    <property type="term" value="F:guanosine tetraphosphate binding"/>
    <property type="evidence" value="ECO:0007669"/>
    <property type="project" value="UniProtKB-ARBA"/>
</dbReference>
<organism evidence="5 6">
    <name type="scientific">Rubrivivax gelatinosus</name>
    <name type="common">Rhodocyclus gelatinosus</name>
    <name type="synonym">Rhodopseudomonas gelatinosa</name>
    <dbReference type="NCBI Taxonomy" id="28068"/>
    <lineage>
        <taxon>Bacteria</taxon>
        <taxon>Pseudomonadati</taxon>
        <taxon>Pseudomonadota</taxon>
        <taxon>Betaproteobacteria</taxon>
        <taxon>Burkholderiales</taxon>
        <taxon>Sphaerotilaceae</taxon>
        <taxon>Rubrivivax</taxon>
    </lineage>
</organism>
<dbReference type="NCBIfam" id="TIGR00231">
    <property type="entry name" value="small_GTP"/>
    <property type="match status" value="1"/>
</dbReference>
<dbReference type="InterPro" id="IPR047043">
    <property type="entry name" value="BipA_III"/>
</dbReference>
<keyword evidence="3" id="KW-0378">Hydrolase</keyword>
<dbReference type="GO" id="GO:1990904">
    <property type="term" value="C:ribonucleoprotein complex"/>
    <property type="evidence" value="ECO:0007669"/>
    <property type="project" value="TreeGrafter"/>
</dbReference>
<dbReference type="Gene3D" id="3.40.50.300">
    <property type="entry name" value="P-loop containing nucleotide triphosphate hydrolases"/>
    <property type="match status" value="1"/>
</dbReference>
<dbReference type="EC" id="3.6.5.-" evidence="3"/>
<dbReference type="PRINTS" id="PR00315">
    <property type="entry name" value="ELONGATNFCT"/>
</dbReference>
<keyword evidence="3" id="KW-0963">Cytoplasm</keyword>
<keyword evidence="3" id="KW-0699">rRNA-binding</keyword>
<dbReference type="Pfam" id="PF00009">
    <property type="entry name" value="GTP_EFTU"/>
    <property type="match status" value="1"/>
</dbReference>
<dbReference type="InterPro" id="IPR035647">
    <property type="entry name" value="EFG_III/V"/>
</dbReference>
<dbReference type="SUPFAM" id="SSF50447">
    <property type="entry name" value="Translation proteins"/>
    <property type="match status" value="1"/>
</dbReference>
<dbReference type="GO" id="GO:0005829">
    <property type="term" value="C:cytosol"/>
    <property type="evidence" value="ECO:0007669"/>
    <property type="project" value="TreeGrafter"/>
</dbReference>
<comment type="subunit">
    <text evidence="3">Monomer.</text>
</comment>
<comment type="catalytic activity">
    <reaction evidence="3">
        <text>GTP + H2O = GDP + phosphate + H(+)</text>
        <dbReference type="Rhea" id="RHEA:19669"/>
        <dbReference type="ChEBI" id="CHEBI:15377"/>
        <dbReference type="ChEBI" id="CHEBI:15378"/>
        <dbReference type="ChEBI" id="CHEBI:37565"/>
        <dbReference type="ChEBI" id="CHEBI:43474"/>
        <dbReference type="ChEBI" id="CHEBI:58189"/>
    </reaction>
</comment>
<dbReference type="PROSITE" id="PS00301">
    <property type="entry name" value="G_TR_1"/>
    <property type="match status" value="1"/>
</dbReference>
<dbReference type="CDD" id="cd03691">
    <property type="entry name" value="BipA_TypA_II"/>
    <property type="match status" value="1"/>
</dbReference>
<gene>
    <name evidence="3" type="primary">bipA</name>
    <name evidence="5" type="ORF">EV684_102368</name>
</gene>
<dbReference type="Gene3D" id="3.30.70.240">
    <property type="match status" value="1"/>
</dbReference>
<comment type="similarity">
    <text evidence="3">Belongs to the TRAFAC class translation factor GTPase superfamily. Classic translation factor GTPase family. BipA subfamily.</text>
</comment>
<protein>
    <recommendedName>
        <fullName evidence="3">Large ribosomal subunit assembly factor BipA</fullName>
        <ecNumber evidence="3">3.6.5.-</ecNumber>
    </recommendedName>
    <alternativeName>
        <fullName evidence="3">GTP-binding protein BipA</fullName>
    </alternativeName>
</protein>
<dbReference type="InterPro" id="IPR000640">
    <property type="entry name" value="EFG_V-like"/>
</dbReference>
<name>A0A4V6NQ18_RUBGE</name>
<evidence type="ECO:0000313" key="6">
    <source>
        <dbReference type="Proteomes" id="UP000295106"/>
    </source>
</evidence>
<dbReference type="InterPro" id="IPR005225">
    <property type="entry name" value="Small_GTP-bd"/>
</dbReference>
<dbReference type="GO" id="GO:0000027">
    <property type="term" value="P:ribosomal large subunit assembly"/>
    <property type="evidence" value="ECO:0007669"/>
    <property type="project" value="UniProtKB-UniRule"/>
</dbReference>
<keyword evidence="3" id="KW-0690">Ribosome biogenesis</keyword>
<dbReference type="Pfam" id="PF21018">
    <property type="entry name" value="BipA_C"/>
    <property type="match status" value="1"/>
</dbReference>
<dbReference type="Pfam" id="PF03144">
    <property type="entry name" value="GTP_EFTU_D2"/>
    <property type="match status" value="1"/>
</dbReference>
<dbReference type="InterPro" id="IPR031157">
    <property type="entry name" value="G_TR_CS"/>
</dbReference>
<evidence type="ECO:0000256" key="2">
    <source>
        <dbReference type="ARBA" id="ARBA00023134"/>
    </source>
</evidence>
<dbReference type="HAMAP" id="MF_00849">
    <property type="entry name" value="BipA"/>
    <property type="match status" value="1"/>
</dbReference>
<feature type="binding site" evidence="3">
    <location>
        <begin position="128"/>
        <end position="131"/>
    </location>
    <ligand>
        <name>GTP</name>
        <dbReference type="ChEBI" id="CHEBI:37565"/>
    </ligand>
</feature>
<dbReference type="InterPro" id="IPR047041">
    <property type="entry name" value="BipA_GTP-bd_dom"/>
</dbReference>
<dbReference type="InterPro" id="IPR042116">
    <property type="entry name" value="TypA/BipA_C"/>
</dbReference>
<dbReference type="EMBL" id="SLXD01000002">
    <property type="protein sequence ID" value="TCP04608.1"/>
    <property type="molecule type" value="Genomic_DNA"/>
</dbReference>
<feature type="binding site" evidence="3">
    <location>
        <begin position="15"/>
        <end position="20"/>
    </location>
    <ligand>
        <name>GTP</name>
        <dbReference type="ChEBI" id="CHEBI:37565"/>
    </ligand>
</feature>
<accession>A0A4V6NQ18</accession>
<dbReference type="CDD" id="cd03710">
    <property type="entry name" value="BipA_TypA_C"/>
    <property type="match status" value="1"/>
</dbReference>
<dbReference type="Pfam" id="PF00679">
    <property type="entry name" value="EFG_C"/>
    <property type="match status" value="1"/>
</dbReference>